<dbReference type="AlphaFoldDB" id="A0A0N5DAS3"/>
<dbReference type="InterPro" id="IPR011333">
    <property type="entry name" value="SKP1/BTB/POZ_sf"/>
</dbReference>
<reference evidence="5" key="1">
    <citation type="submission" date="2017-02" db="UniProtKB">
        <authorList>
            <consortium name="WormBaseParasite"/>
        </authorList>
    </citation>
    <scope>IDENTIFICATION</scope>
</reference>
<keyword evidence="4" id="KW-1185">Reference proteome</keyword>
<organism evidence="5">
    <name type="scientific">Thelazia callipaeda</name>
    <name type="common">Oriental eyeworm</name>
    <name type="synonym">Parasitic nematode</name>
    <dbReference type="NCBI Taxonomy" id="103827"/>
    <lineage>
        <taxon>Eukaryota</taxon>
        <taxon>Metazoa</taxon>
        <taxon>Ecdysozoa</taxon>
        <taxon>Nematoda</taxon>
        <taxon>Chromadorea</taxon>
        <taxon>Rhabditida</taxon>
        <taxon>Spirurina</taxon>
        <taxon>Spiruromorpha</taxon>
        <taxon>Thelazioidea</taxon>
        <taxon>Thelaziidae</taxon>
        <taxon>Thelazia</taxon>
    </lineage>
</organism>
<proteinExistence type="predicted"/>
<evidence type="ECO:0000313" key="5">
    <source>
        <dbReference type="WBParaSite" id="TCLT_0001028001-mRNA-1"/>
    </source>
</evidence>
<sequence>VTFNSEVTAISSKRHGSVPEPPSRSPPSPPQAENVYETVLPCSSKESDDINEFEHLRRCYRRSQSADVRRPWCDKYCHKQYCKENCDYESKKQNHYSRMPPPSSSQRKKHQRCSSCSSSESDGDDVFLLNYLAASFSQSDKIALELNMKLTDFFKGIRLIPLPFGLYHENNPEMPPVMVDFREPDKWRTLPIVFSNEQYLYVDRAVISKFSALCADMIDNLEKEEKNLVLKLDGISFEAMERVLFVISPTIYGNYPILPSVFDVDIICPVARALKMDAVIKVCEKILENDVCPDSAPVDIIITAFDTAYQCQLNPTLQAKLLIHVMDCQFWKLTLSLINQIKSPCLRIFLWNFREVKRYITVMKQAARNGRFMRYRRAWTEKEADAESAELFRLCVYTELLFNHVTVTTPMHNTKLTCAQCDEESLSYQARVNAGRRSNILRIVPERLFFCQQCNMTLCSVCEAKCCVSKVSKYLDDVRKAEKSPKLLRKLKKLVKLNSSNNDVIQSLLISS</sequence>
<dbReference type="WBParaSite" id="TCLT_0001028001-mRNA-1">
    <property type="protein sequence ID" value="TCLT_0001028001-mRNA-1"/>
    <property type="gene ID" value="TCLT_0001028001"/>
</dbReference>
<evidence type="ECO:0000313" key="3">
    <source>
        <dbReference type="EMBL" id="VDN07953.1"/>
    </source>
</evidence>
<evidence type="ECO:0000256" key="1">
    <source>
        <dbReference type="SAM" id="MobiDB-lite"/>
    </source>
</evidence>
<accession>A0A0N5DAS3</accession>
<dbReference type="OMA" id="ECEYWKL"/>
<gene>
    <name evidence="3" type="ORF">TCLT_LOCUS10269</name>
</gene>
<feature type="domain" description="BTB" evidence="2">
    <location>
        <begin position="181"/>
        <end position="289"/>
    </location>
</feature>
<dbReference type="Gene3D" id="3.30.710.10">
    <property type="entry name" value="Potassium Channel Kv1.1, Chain A"/>
    <property type="match status" value="1"/>
</dbReference>
<dbReference type="STRING" id="103827.A0A0N5DAS3"/>
<dbReference type="EMBL" id="UYYF01005038">
    <property type="protein sequence ID" value="VDN07953.1"/>
    <property type="molecule type" value="Genomic_DNA"/>
</dbReference>
<reference evidence="3 4" key="2">
    <citation type="submission" date="2018-11" db="EMBL/GenBank/DDBJ databases">
        <authorList>
            <consortium name="Pathogen Informatics"/>
        </authorList>
    </citation>
    <scope>NUCLEOTIDE SEQUENCE [LARGE SCALE GENOMIC DNA]</scope>
</reference>
<name>A0A0N5DAS3_THECL</name>
<feature type="compositionally biased region" description="Polar residues" evidence="1">
    <location>
        <begin position="1"/>
        <end position="11"/>
    </location>
</feature>
<dbReference type="Proteomes" id="UP000276776">
    <property type="component" value="Unassembled WGS sequence"/>
</dbReference>
<evidence type="ECO:0000259" key="2">
    <source>
        <dbReference type="Pfam" id="PF00651"/>
    </source>
</evidence>
<feature type="region of interest" description="Disordered" evidence="1">
    <location>
        <begin position="92"/>
        <end position="122"/>
    </location>
</feature>
<dbReference type="InterPro" id="IPR000210">
    <property type="entry name" value="BTB/POZ_dom"/>
</dbReference>
<dbReference type="Pfam" id="PF00651">
    <property type="entry name" value="BTB"/>
    <property type="match status" value="1"/>
</dbReference>
<evidence type="ECO:0000313" key="4">
    <source>
        <dbReference type="Proteomes" id="UP000276776"/>
    </source>
</evidence>
<feature type="region of interest" description="Disordered" evidence="1">
    <location>
        <begin position="1"/>
        <end position="34"/>
    </location>
</feature>
<dbReference type="OrthoDB" id="5809727at2759"/>
<protein>
    <submittedName>
        <fullName evidence="5">BTB domain-containing protein</fullName>
    </submittedName>
</protein>
<feature type="compositionally biased region" description="Pro residues" evidence="1">
    <location>
        <begin position="19"/>
        <end position="30"/>
    </location>
</feature>